<dbReference type="AlphaFoldDB" id="A0AAN6LXX8"/>
<sequence>MDTGAIVISVLSLVGAVAAALFTGYITYAADERKRRQEIRAQVQKYSDPLLISAYDLQERLMDLLGGDIGKWERQNPNGAENLDMFTCYLFAQFLAWTYILKIKAQYLAFSEDKSTSELRAILYKISDELSTARYPENGREFRLWPGHQLGIAEMMVADDKANEEYARPLGWYQFKKKYNGDEELQKYFNWMRKSVTHVLDAQYRKTDVPDQRIRRLQHFLIDLIVILDPTGRTQADRPFEKCGSATECDCASPHCNGTGLVIKRAHRARRARPQHPAKDVKREFEPQRAI</sequence>
<gene>
    <name evidence="3" type="ORF">GRF29_69g2258730</name>
</gene>
<dbReference type="Proteomes" id="UP001280581">
    <property type="component" value="Unassembled WGS sequence"/>
</dbReference>
<evidence type="ECO:0000256" key="2">
    <source>
        <dbReference type="SAM" id="Phobius"/>
    </source>
</evidence>
<feature type="compositionally biased region" description="Basic and acidic residues" evidence="1">
    <location>
        <begin position="277"/>
        <end position="291"/>
    </location>
</feature>
<organism evidence="3 4">
    <name type="scientific">Pseudopithomyces chartarum</name>
    <dbReference type="NCBI Taxonomy" id="1892770"/>
    <lineage>
        <taxon>Eukaryota</taxon>
        <taxon>Fungi</taxon>
        <taxon>Dikarya</taxon>
        <taxon>Ascomycota</taxon>
        <taxon>Pezizomycotina</taxon>
        <taxon>Dothideomycetes</taxon>
        <taxon>Pleosporomycetidae</taxon>
        <taxon>Pleosporales</taxon>
        <taxon>Massarineae</taxon>
        <taxon>Didymosphaeriaceae</taxon>
        <taxon>Pseudopithomyces</taxon>
    </lineage>
</organism>
<keyword evidence="2" id="KW-0812">Transmembrane</keyword>
<proteinExistence type="predicted"/>
<protein>
    <submittedName>
        <fullName evidence="3">Uncharacterized protein</fullName>
    </submittedName>
</protein>
<accession>A0AAN6LXX8</accession>
<feature type="region of interest" description="Disordered" evidence="1">
    <location>
        <begin position="268"/>
        <end position="291"/>
    </location>
</feature>
<evidence type="ECO:0000313" key="3">
    <source>
        <dbReference type="EMBL" id="KAK3209552.1"/>
    </source>
</evidence>
<evidence type="ECO:0000256" key="1">
    <source>
        <dbReference type="SAM" id="MobiDB-lite"/>
    </source>
</evidence>
<comment type="caution">
    <text evidence="3">The sequence shown here is derived from an EMBL/GenBank/DDBJ whole genome shotgun (WGS) entry which is preliminary data.</text>
</comment>
<evidence type="ECO:0000313" key="4">
    <source>
        <dbReference type="Proteomes" id="UP001280581"/>
    </source>
</evidence>
<name>A0AAN6LXX8_9PLEO</name>
<feature type="transmembrane region" description="Helical" evidence="2">
    <location>
        <begin position="6"/>
        <end position="30"/>
    </location>
</feature>
<reference evidence="3 4" key="1">
    <citation type="submission" date="2021-02" db="EMBL/GenBank/DDBJ databases">
        <title>Genome assembly of Pseudopithomyces chartarum.</title>
        <authorList>
            <person name="Jauregui R."/>
            <person name="Singh J."/>
            <person name="Voisey C."/>
        </authorList>
    </citation>
    <scope>NUCLEOTIDE SEQUENCE [LARGE SCALE GENOMIC DNA]</scope>
    <source>
        <strain evidence="3 4">AGR01</strain>
    </source>
</reference>
<keyword evidence="4" id="KW-1185">Reference proteome</keyword>
<keyword evidence="2" id="KW-0472">Membrane</keyword>
<keyword evidence="2" id="KW-1133">Transmembrane helix</keyword>
<dbReference type="EMBL" id="WVTA01000006">
    <property type="protein sequence ID" value="KAK3209552.1"/>
    <property type="molecule type" value="Genomic_DNA"/>
</dbReference>